<dbReference type="eggNOG" id="ENOG502QQ5P">
    <property type="taxonomic scope" value="Eukaryota"/>
</dbReference>
<dbReference type="FunCoup" id="A0A059A1B9">
    <property type="interactions" value="1645"/>
</dbReference>
<evidence type="ECO:0000256" key="7">
    <source>
        <dbReference type="SAM" id="Phobius"/>
    </source>
</evidence>
<sequence>MSVSMESLLVKNPTFSSTSTSTSSLRLRRAAATPRAAPPPSLRLAPLLRPRACRFSVASENGPPKGLRFGLLSLDRRSSSFVAFAASHEESRSELDVESENDDLETKAEESEEAWKQTLDAFKEQALKMHSISQEAYDIYSKKAVVILKEASEQLKIQAEKARYELAIVAKELSEEGQEYLSVAAEKTPEPVKEIVETFSTPTEDLNDISKVQDFYLGIPYGLILTAGGFLSFMLTGSISAIRFGIILGGTLLALSVSSLRYYKRGKSSPIALTGQAAIAGILFLRETRFLSQRLSPFSFLTTAISGGMLVFYLYKMKQKRDQVKGPSYEEGTETQ</sequence>
<dbReference type="InterPro" id="IPR005349">
    <property type="entry name" value="TMEM14"/>
</dbReference>
<evidence type="ECO:0008006" key="9">
    <source>
        <dbReference type="Google" id="ProtNLM"/>
    </source>
</evidence>
<comment type="subcellular location">
    <subcellularLocation>
        <location evidence="1">Membrane</location>
    </subcellularLocation>
</comment>
<evidence type="ECO:0000256" key="5">
    <source>
        <dbReference type="ARBA" id="ARBA00023136"/>
    </source>
</evidence>
<keyword evidence="5 7" id="KW-0472">Membrane</keyword>
<dbReference type="EMBL" id="KK198763">
    <property type="protein sequence ID" value="KCW47524.1"/>
    <property type="molecule type" value="Genomic_DNA"/>
</dbReference>
<evidence type="ECO:0000256" key="6">
    <source>
        <dbReference type="SAM" id="MobiDB-lite"/>
    </source>
</evidence>
<accession>A0A059A1B9</accession>
<reference evidence="8" key="1">
    <citation type="submission" date="2013-07" db="EMBL/GenBank/DDBJ databases">
        <title>The genome of Eucalyptus grandis.</title>
        <authorList>
            <person name="Schmutz J."/>
            <person name="Hayes R."/>
            <person name="Myburg A."/>
            <person name="Tuskan G."/>
            <person name="Grattapaglia D."/>
            <person name="Rokhsar D.S."/>
        </authorList>
    </citation>
    <scope>NUCLEOTIDE SEQUENCE</scope>
    <source>
        <tissue evidence="8">Leaf extractions</tissue>
    </source>
</reference>
<evidence type="ECO:0000256" key="2">
    <source>
        <dbReference type="ARBA" id="ARBA00007590"/>
    </source>
</evidence>
<evidence type="ECO:0000313" key="8">
    <source>
        <dbReference type="EMBL" id="KCW47524.1"/>
    </source>
</evidence>
<protein>
    <recommendedName>
        <fullName evidence="9">Protein FATTY ACID EXPORT 3, chloroplastic</fullName>
    </recommendedName>
</protein>
<dbReference type="InParanoid" id="A0A059A1B9"/>
<dbReference type="KEGG" id="egr:104425112"/>
<dbReference type="GO" id="GO:0015245">
    <property type="term" value="F:fatty acid transmembrane transporter activity"/>
    <property type="evidence" value="ECO:0000318"/>
    <property type="project" value="GO_Central"/>
</dbReference>
<evidence type="ECO:0000256" key="1">
    <source>
        <dbReference type="ARBA" id="ARBA00004370"/>
    </source>
</evidence>
<feature type="region of interest" description="Disordered" evidence="6">
    <location>
        <begin position="92"/>
        <end position="111"/>
    </location>
</feature>
<keyword evidence="3 7" id="KW-0812">Transmembrane</keyword>
<feature type="compositionally biased region" description="Low complexity" evidence="6">
    <location>
        <begin position="16"/>
        <end position="35"/>
    </location>
</feature>
<evidence type="ECO:0000256" key="3">
    <source>
        <dbReference type="ARBA" id="ARBA00022692"/>
    </source>
</evidence>
<dbReference type="PANTHER" id="PTHR12668:SF43">
    <property type="entry name" value="TRANSMEMBRANE PROTEIN 14 HOMOLOG"/>
    <property type="match status" value="1"/>
</dbReference>
<name>A0A059A1B9_EUCGR</name>
<dbReference type="Pfam" id="PF03647">
    <property type="entry name" value="Tmemb_14"/>
    <property type="match status" value="1"/>
</dbReference>
<feature type="transmembrane region" description="Helical" evidence="7">
    <location>
        <begin position="215"/>
        <end position="235"/>
    </location>
</feature>
<dbReference type="OMA" id="GPNKEQG"/>
<feature type="transmembrane region" description="Helical" evidence="7">
    <location>
        <begin position="270"/>
        <end position="286"/>
    </location>
</feature>
<organism evidence="8">
    <name type="scientific">Eucalyptus grandis</name>
    <name type="common">Flooded gum</name>
    <dbReference type="NCBI Taxonomy" id="71139"/>
    <lineage>
        <taxon>Eukaryota</taxon>
        <taxon>Viridiplantae</taxon>
        <taxon>Streptophyta</taxon>
        <taxon>Embryophyta</taxon>
        <taxon>Tracheophyta</taxon>
        <taxon>Spermatophyta</taxon>
        <taxon>Magnoliopsida</taxon>
        <taxon>eudicotyledons</taxon>
        <taxon>Gunneridae</taxon>
        <taxon>Pentapetalae</taxon>
        <taxon>rosids</taxon>
        <taxon>malvids</taxon>
        <taxon>Myrtales</taxon>
        <taxon>Myrtaceae</taxon>
        <taxon>Myrtoideae</taxon>
        <taxon>Eucalypteae</taxon>
        <taxon>Eucalyptus</taxon>
    </lineage>
</organism>
<dbReference type="STRING" id="71139.A0A059A1B9"/>
<proteinExistence type="inferred from homology"/>
<evidence type="ECO:0000256" key="4">
    <source>
        <dbReference type="ARBA" id="ARBA00022989"/>
    </source>
</evidence>
<dbReference type="InterPro" id="IPR044890">
    <property type="entry name" value="TMEM14_sf"/>
</dbReference>
<comment type="similarity">
    <text evidence="2">Belongs to the TMEM14 family.</text>
</comment>
<feature type="region of interest" description="Disordered" evidence="6">
    <location>
        <begin position="1"/>
        <end position="43"/>
    </location>
</feature>
<dbReference type="OrthoDB" id="768548at2759"/>
<dbReference type="Gramene" id="KCW47524">
    <property type="protein sequence ID" value="KCW47524"/>
    <property type="gene ID" value="EUGRSUZ_K01286"/>
</dbReference>
<feature type="transmembrane region" description="Helical" evidence="7">
    <location>
        <begin position="298"/>
        <end position="315"/>
    </location>
</feature>
<dbReference type="PANTHER" id="PTHR12668">
    <property type="entry name" value="TRANSMEMBRANE PROTEIN 14, 15"/>
    <property type="match status" value="1"/>
</dbReference>
<dbReference type="AlphaFoldDB" id="A0A059A1B9"/>
<gene>
    <name evidence="8" type="ORF">EUGRSUZ_K01286</name>
</gene>
<dbReference type="Gene3D" id="1.10.10.1740">
    <property type="entry name" value="Transmembrane protein 14-like"/>
    <property type="match status" value="1"/>
</dbReference>
<dbReference type="GO" id="GO:0009706">
    <property type="term" value="C:chloroplast inner membrane"/>
    <property type="evidence" value="ECO:0000318"/>
    <property type="project" value="GO_Central"/>
</dbReference>
<dbReference type="GO" id="GO:0015908">
    <property type="term" value="P:fatty acid transport"/>
    <property type="evidence" value="ECO:0000318"/>
    <property type="project" value="GO_Central"/>
</dbReference>
<feature type="transmembrane region" description="Helical" evidence="7">
    <location>
        <begin position="241"/>
        <end position="263"/>
    </location>
</feature>
<keyword evidence="4 7" id="KW-1133">Transmembrane helix</keyword>